<organism evidence="1 2">
    <name type="scientific">Mucilaginibacter pankratovii</name>
    <dbReference type="NCBI Taxonomy" id="2772110"/>
    <lineage>
        <taxon>Bacteria</taxon>
        <taxon>Pseudomonadati</taxon>
        <taxon>Bacteroidota</taxon>
        <taxon>Sphingobacteriia</taxon>
        <taxon>Sphingobacteriales</taxon>
        <taxon>Sphingobacteriaceae</taxon>
        <taxon>Mucilaginibacter</taxon>
    </lineage>
</organism>
<evidence type="ECO:0000313" key="1">
    <source>
        <dbReference type="EMBL" id="MBD1365139.1"/>
    </source>
</evidence>
<gene>
    <name evidence="1" type="ORF">IDJ77_15085</name>
</gene>
<dbReference type="Proteomes" id="UP000606600">
    <property type="component" value="Unassembled WGS sequence"/>
</dbReference>
<dbReference type="RefSeq" id="WP_191189797.1">
    <property type="nucleotide sequence ID" value="NZ_JACWMY010000007.1"/>
</dbReference>
<comment type="caution">
    <text evidence="1">The sequence shown here is derived from an EMBL/GenBank/DDBJ whole genome shotgun (WGS) entry which is preliminary data.</text>
</comment>
<name>A0ABR7WS66_9SPHI</name>
<dbReference type="EMBL" id="JACWMY010000007">
    <property type="protein sequence ID" value="MBD1365139.1"/>
    <property type="molecule type" value="Genomic_DNA"/>
</dbReference>
<dbReference type="Pfam" id="PF21980">
    <property type="entry name" value="MksE"/>
    <property type="match status" value="1"/>
</dbReference>
<accession>A0ABR7WS66</accession>
<evidence type="ECO:0000313" key="2">
    <source>
        <dbReference type="Proteomes" id="UP000606600"/>
    </source>
</evidence>
<dbReference type="InterPro" id="IPR042038">
    <property type="entry name" value="MukE_N"/>
</dbReference>
<dbReference type="Gene3D" id="1.10.10.2250">
    <property type="match status" value="1"/>
</dbReference>
<keyword evidence="2" id="KW-1185">Reference proteome</keyword>
<reference evidence="1 2" key="1">
    <citation type="submission" date="2020-09" db="EMBL/GenBank/DDBJ databases">
        <title>Novel species of Mucilaginibacter isolated from a glacier on the Tibetan Plateau.</title>
        <authorList>
            <person name="Liu Q."/>
            <person name="Xin Y.-H."/>
        </authorList>
    </citation>
    <scope>NUCLEOTIDE SEQUENCE [LARGE SCALE GENOMIC DNA]</scope>
    <source>
        <strain evidence="1 2">ZT4R22</strain>
    </source>
</reference>
<proteinExistence type="predicted"/>
<dbReference type="InterPro" id="IPR053841">
    <property type="entry name" value="MksE"/>
</dbReference>
<sequence length="218" mass="25753">MGNDNSKAISVVADFLLHPDAGRLFAKVDYALKNGIHIQNYKHQTDLFRFINENQASLQQYYRDYFNIVLDFGGESVDKYFYINFLAQSRGNVPEDNRHFMPNEYVIIGFLLYKIIFIDGYIELNTVGRLQKMIRLDYEELKPGIYRTLAKARRDKNTKMDGEKVDKIIEDAMQEFSKVGWIMFEGETFDTMPSFHRLPNIYSDYIHNLDEWFKEHNA</sequence>
<protein>
    <submittedName>
        <fullName evidence="1">Uncharacterized protein</fullName>
    </submittedName>
</protein>